<evidence type="ECO:0000313" key="2">
    <source>
        <dbReference type="Proteomes" id="UP000658258"/>
    </source>
</evidence>
<dbReference type="RefSeq" id="WP_189630364.1">
    <property type="nucleotide sequence ID" value="NZ_BNAG01000003.1"/>
</dbReference>
<reference evidence="2" key="1">
    <citation type="journal article" date="2019" name="Int. J. Syst. Evol. Microbiol.">
        <title>The Global Catalogue of Microorganisms (GCM) 10K type strain sequencing project: providing services to taxonomists for standard genome sequencing and annotation.</title>
        <authorList>
            <consortium name="The Broad Institute Genomics Platform"/>
            <consortium name="The Broad Institute Genome Sequencing Center for Infectious Disease"/>
            <person name="Wu L."/>
            <person name="Ma J."/>
        </authorList>
    </citation>
    <scope>NUCLEOTIDE SEQUENCE [LARGE SCALE GENOMIC DNA]</scope>
    <source>
        <strain evidence="2">CGMCC 1.15111</strain>
    </source>
</reference>
<dbReference type="CDD" id="cd24013">
    <property type="entry name" value="ASKHA_ATPase_BT3980-like"/>
    <property type="match status" value="1"/>
</dbReference>
<comment type="caution">
    <text evidence="1">The sequence shown here is derived from an EMBL/GenBank/DDBJ whole genome shotgun (WGS) entry which is preliminary data.</text>
</comment>
<sequence length="287" mass="33455">MRAAETSQIISIKDERLDIDKISQYRLSFFVSDIDCQITVFDVKKKQLLLFENRELNPAKSLIENLNTIYDDHILIAAGFWKEIQVFVRNRQFALVPVPVFDRSLCKDYVQLNEVTDPNKDEYHFKVLDDVGAAVAFGYLTELKQWFKEKYPKLSLYFNHQSVAYLKGLQKQIKSKAPASLYLTLNNSDVQVVGYNLQRLAIYNQFRFTDAKHLTKLILLTLQQFSAEGQSTPIILHGIKEKVDLNMPILKKYFRHIELGKRPEGVLMHPIFNELEDQEYFEVLANL</sequence>
<organism evidence="1 2">
    <name type="scientific">Roseivirga thermotolerans</name>
    <dbReference type="NCBI Taxonomy" id="1758176"/>
    <lineage>
        <taxon>Bacteria</taxon>
        <taxon>Pseudomonadati</taxon>
        <taxon>Bacteroidota</taxon>
        <taxon>Cytophagia</taxon>
        <taxon>Cytophagales</taxon>
        <taxon>Roseivirgaceae</taxon>
        <taxon>Roseivirga</taxon>
    </lineage>
</organism>
<dbReference type="Pfam" id="PF12864">
    <property type="entry name" value="DUF3822"/>
    <property type="match status" value="1"/>
</dbReference>
<accession>A0ABQ3I9H2</accession>
<evidence type="ECO:0008006" key="3">
    <source>
        <dbReference type="Google" id="ProtNLM"/>
    </source>
</evidence>
<dbReference type="Proteomes" id="UP000658258">
    <property type="component" value="Unassembled WGS sequence"/>
</dbReference>
<evidence type="ECO:0000313" key="1">
    <source>
        <dbReference type="EMBL" id="GHE66677.1"/>
    </source>
</evidence>
<proteinExistence type="predicted"/>
<keyword evidence="2" id="KW-1185">Reference proteome</keyword>
<gene>
    <name evidence="1" type="ORF">GCM10011340_22590</name>
</gene>
<dbReference type="InterPro" id="IPR024213">
    <property type="entry name" value="DUF3822"/>
</dbReference>
<dbReference type="EMBL" id="BNAG01000003">
    <property type="protein sequence ID" value="GHE66677.1"/>
    <property type="molecule type" value="Genomic_DNA"/>
</dbReference>
<dbReference type="Gene3D" id="3.30.420.260">
    <property type="match status" value="1"/>
</dbReference>
<dbReference type="Gene3D" id="3.30.420.250">
    <property type="match status" value="1"/>
</dbReference>
<protein>
    <recommendedName>
        <fullName evidence="3">DUF3822 domain-containing protein</fullName>
    </recommendedName>
</protein>
<name>A0ABQ3I9H2_9BACT</name>